<dbReference type="EnsemblPlants" id="MELO3C029114.2.1">
    <property type="protein sequence ID" value="MELO3C029114.2.1"/>
    <property type="gene ID" value="MELO3C029114.2"/>
</dbReference>
<accession>A0A9I9E5M0</accession>
<name>A0A9I9E5M0_CUCME</name>
<dbReference type="Gramene" id="MELO3C029114.2.1">
    <property type="protein sequence ID" value="MELO3C029114.2.1"/>
    <property type="gene ID" value="MELO3C029114.2"/>
</dbReference>
<dbReference type="AlphaFoldDB" id="A0A9I9E5M0"/>
<reference evidence="1" key="1">
    <citation type="submission" date="2023-03" db="UniProtKB">
        <authorList>
            <consortium name="EnsemblPlants"/>
        </authorList>
    </citation>
    <scope>IDENTIFICATION</scope>
</reference>
<evidence type="ECO:0000313" key="1">
    <source>
        <dbReference type="EnsemblPlants" id="MELO3C029114.2.1"/>
    </source>
</evidence>
<protein>
    <submittedName>
        <fullName evidence="1">Uncharacterized protein</fullName>
    </submittedName>
</protein>
<sequence length="80" mass="9481">MSFSTEAQCYKPISTKGRSTRKIRRNKKFSEFEIIGISTNRVLKLGSSRLQLYEEDRCFLQHELYASRTNNNPHKYLVHK</sequence>
<organism evidence="1">
    <name type="scientific">Cucumis melo</name>
    <name type="common">Muskmelon</name>
    <dbReference type="NCBI Taxonomy" id="3656"/>
    <lineage>
        <taxon>Eukaryota</taxon>
        <taxon>Viridiplantae</taxon>
        <taxon>Streptophyta</taxon>
        <taxon>Embryophyta</taxon>
        <taxon>Tracheophyta</taxon>
        <taxon>Spermatophyta</taxon>
        <taxon>Magnoliopsida</taxon>
        <taxon>eudicotyledons</taxon>
        <taxon>Gunneridae</taxon>
        <taxon>Pentapetalae</taxon>
        <taxon>rosids</taxon>
        <taxon>fabids</taxon>
        <taxon>Cucurbitales</taxon>
        <taxon>Cucurbitaceae</taxon>
        <taxon>Benincaseae</taxon>
        <taxon>Cucumis</taxon>
    </lineage>
</organism>
<proteinExistence type="predicted"/>